<dbReference type="PANTHER" id="PTHR37811">
    <property type="entry name" value="BLL5343 PROTEIN"/>
    <property type="match status" value="1"/>
</dbReference>
<dbReference type="InterPro" id="IPR052936">
    <property type="entry name" value="Jasmonate_Hydroxylase-like"/>
</dbReference>
<dbReference type="SUPFAM" id="SSF54909">
    <property type="entry name" value="Dimeric alpha+beta barrel"/>
    <property type="match status" value="1"/>
</dbReference>
<reference evidence="1" key="1">
    <citation type="submission" date="2021-02" db="EMBL/GenBank/DDBJ databases">
        <authorList>
            <person name="Dougan E. K."/>
            <person name="Rhodes N."/>
            <person name="Thang M."/>
            <person name="Chan C."/>
        </authorList>
    </citation>
    <scope>NUCLEOTIDE SEQUENCE</scope>
</reference>
<sequence length="78" mass="8798">MDDLAATMPGYLGVETVRGADGVGINVSYWATMADVVHWKKIAEHDAAQKRGKEAYYEWYRVRVAKVERAYAFTRGEA</sequence>
<dbReference type="EMBL" id="CAJNJA010007364">
    <property type="protein sequence ID" value="CAE7223673.1"/>
    <property type="molecule type" value="Genomic_DNA"/>
</dbReference>
<gene>
    <name evidence="1" type="primary">yqjZ</name>
    <name evidence="1" type="ORF">SNEC2469_LOCUS3014</name>
</gene>
<dbReference type="PANTHER" id="PTHR37811:SF2">
    <property type="entry name" value="ABM DOMAIN-CONTAINING PROTEIN"/>
    <property type="match status" value="1"/>
</dbReference>
<dbReference type="AlphaFoldDB" id="A0A812K4U2"/>
<evidence type="ECO:0000313" key="1">
    <source>
        <dbReference type="EMBL" id="CAE7223673.1"/>
    </source>
</evidence>
<dbReference type="Proteomes" id="UP000601435">
    <property type="component" value="Unassembled WGS sequence"/>
</dbReference>
<organism evidence="1 2">
    <name type="scientific">Symbiodinium necroappetens</name>
    <dbReference type="NCBI Taxonomy" id="1628268"/>
    <lineage>
        <taxon>Eukaryota</taxon>
        <taxon>Sar</taxon>
        <taxon>Alveolata</taxon>
        <taxon>Dinophyceae</taxon>
        <taxon>Suessiales</taxon>
        <taxon>Symbiodiniaceae</taxon>
        <taxon>Symbiodinium</taxon>
    </lineage>
</organism>
<comment type="caution">
    <text evidence="1">The sequence shown here is derived from an EMBL/GenBank/DDBJ whole genome shotgun (WGS) entry which is preliminary data.</text>
</comment>
<accession>A0A812K4U2</accession>
<dbReference type="InterPro" id="IPR011008">
    <property type="entry name" value="Dimeric_a/b-barrel"/>
</dbReference>
<protein>
    <submittedName>
        <fullName evidence="1">YqjZ protein</fullName>
    </submittedName>
</protein>
<proteinExistence type="predicted"/>
<evidence type="ECO:0000313" key="2">
    <source>
        <dbReference type="Proteomes" id="UP000601435"/>
    </source>
</evidence>
<dbReference type="OrthoDB" id="10263341at2759"/>
<dbReference type="Gene3D" id="3.30.70.100">
    <property type="match status" value="1"/>
</dbReference>
<name>A0A812K4U2_9DINO</name>
<keyword evidence="2" id="KW-1185">Reference proteome</keyword>